<feature type="domain" description="Smf/DprA SLOG" evidence="2">
    <location>
        <begin position="93"/>
        <end position="305"/>
    </location>
</feature>
<evidence type="ECO:0000256" key="1">
    <source>
        <dbReference type="ARBA" id="ARBA00006525"/>
    </source>
</evidence>
<dbReference type="InterPro" id="IPR057666">
    <property type="entry name" value="DrpA_SLOG"/>
</dbReference>
<proteinExistence type="inferred from homology"/>
<accession>A0A399G2E1</accession>
<dbReference type="Proteomes" id="UP000265719">
    <property type="component" value="Chromosome"/>
</dbReference>
<dbReference type="KEGG" id="thao:NI17_000310"/>
<comment type="similarity">
    <text evidence="1">Belongs to the DprA/Smf family.</text>
</comment>
<dbReference type="OrthoDB" id="9785707at2"/>
<gene>
    <name evidence="3" type="primary">dprA</name>
    <name evidence="3" type="ORF">NI17_000310</name>
</gene>
<protein>
    <submittedName>
        <fullName evidence="3">DNA-protecting protein DprA</fullName>
    </submittedName>
</protein>
<dbReference type="Gene3D" id="3.40.50.450">
    <property type="match status" value="1"/>
</dbReference>
<dbReference type="PANTHER" id="PTHR43022">
    <property type="entry name" value="PROTEIN SMF"/>
    <property type="match status" value="1"/>
</dbReference>
<dbReference type="Pfam" id="PF02481">
    <property type="entry name" value="DNA_processg_A"/>
    <property type="match status" value="1"/>
</dbReference>
<dbReference type="SUPFAM" id="SSF102405">
    <property type="entry name" value="MCP/YpsA-like"/>
    <property type="match status" value="1"/>
</dbReference>
<sequence>MNTDERFSASGDALARAGLSAVAEPGDPVLGALLNERTAAEVWSALCAGTPLDAPSGCAESAFRTRLARWRVRARETDTDLLLTRAGEHGVRLVLPGDPEWPSQLDSLAERRPCALWVRGGHDLRNACLRAVSVVGSRAASGYGLHVTSEMSYTLAEHGWCVVSGGAYGVDGAAHRGALTGGSATVAVLACGVDVNYPRGHEQLFAEVAVHGVLVSEHPPGTNPTRHAFLVRNRLIAALTPGTVVVEAGLRSGAVNTATHAQELCRTLMAVPGPVTSALSAGCHRLLRDYQAVCVTSARDVIEQLSPIGSEAPVEDGARLEDDLLDDSARQLLAALPVRGSAGVAAVAAASGLTPDAALRRLGLLAAAGHVERAAAGWRRRTPGSR</sequence>
<dbReference type="GO" id="GO:0009294">
    <property type="term" value="P:DNA-mediated transformation"/>
    <property type="evidence" value="ECO:0007669"/>
    <property type="project" value="InterPro"/>
</dbReference>
<evidence type="ECO:0000259" key="2">
    <source>
        <dbReference type="Pfam" id="PF02481"/>
    </source>
</evidence>
<dbReference type="EMBL" id="CP063196">
    <property type="protein sequence ID" value="UOE19754.1"/>
    <property type="molecule type" value="Genomic_DNA"/>
</dbReference>
<dbReference type="InterPro" id="IPR003488">
    <property type="entry name" value="DprA"/>
</dbReference>
<dbReference type="AlphaFoldDB" id="A0A399G2E1"/>
<name>A0A399G2E1_9ACTN</name>
<dbReference type="NCBIfam" id="TIGR00732">
    <property type="entry name" value="dprA"/>
    <property type="match status" value="1"/>
</dbReference>
<evidence type="ECO:0000313" key="3">
    <source>
        <dbReference type="EMBL" id="UOE19754.1"/>
    </source>
</evidence>
<organism evidence="3 4">
    <name type="scientific">Thermobifida halotolerans</name>
    <dbReference type="NCBI Taxonomy" id="483545"/>
    <lineage>
        <taxon>Bacteria</taxon>
        <taxon>Bacillati</taxon>
        <taxon>Actinomycetota</taxon>
        <taxon>Actinomycetes</taxon>
        <taxon>Streptosporangiales</taxon>
        <taxon>Nocardiopsidaceae</taxon>
        <taxon>Thermobifida</taxon>
    </lineage>
</organism>
<evidence type="ECO:0000313" key="4">
    <source>
        <dbReference type="Proteomes" id="UP000265719"/>
    </source>
</evidence>
<keyword evidence="4" id="KW-1185">Reference proteome</keyword>
<dbReference type="PANTHER" id="PTHR43022:SF1">
    <property type="entry name" value="PROTEIN SMF"/>
    <property type="match status" value="1"/>
</dbReference>
<reference evidence="3" key="1">
    <citation type="submission" date="2020-10" db="EMBL/GenBank/DDBJ databases">
        <title>De novo genome project of the cellulose decomposer Thermobifida halotolerans type strain.</title>
        <authorList>
            <person name="Nagy I."/>
            <person name="Horvath B."/>
            <person name="Kukolya J."/>
            <person name="Nagy I."/>
            <person name="Orsini M."/>
        </authorList>
    </citation>
    <scope>NUCLEOTIDE SEQUENCE</scope>
    <source>
        <strain evidence="3">DSM 44931</strain>
    </source>
</reference>
<dbReference type="RefSeq" id="WP_068687671.1">
    <property type="nucleotide sequence ID" value="NZ_CP063196.1"/>
</dbReference>